<reference evidence="7 8" key="1">
    <citation type="submission" date="2020-08" db="EMBL/GenBank/DDBJ databases">
        <title>Genome sequence of Tessaracoccus defluvii JCM 17540T.</title>
        <authorList>
            <person name="Hyun D.-W."/>
            <person name="Bae J.-W."/>
        </authorList>
    </citation>
    <scope>NUCLEOTIDE SEQUENCE [LARGE SCALE GENOMIC DNA]</scope>
    <source>
        <strain evidence="7 8">JCM 17540</strain>
    </source>
</reference>
<evidence type="ECO:0000313" key="8">
    <source>
        <dbReference type="Proteomes" id="UP000516117"/>
    </source>
</evidence>
<name>A0A7H0HAH0_9ACTN</name>
<evidence type="ECO:0000256" key="6">
    <source>
        <dbReference type="RuleBase" id="RU365089"/>
    </source>
</evidence>
<keyword evidence="3 6" id="KW-0815">Transposition</keyword>
<comment type="similarity">
    <text evidence="2 6">Belongs to the transposase mutator family.</text>
</comment>
<dbReference type="InterPro" id="IPR001207">
    <property type="entry name" value="Transposase_mutator"/>
</dbReference>
<dbReference type="GO" id="GO:0006313">
    <property type="term" value="P:DNA transposition"/>
    <property type="evidence" value="ECO:0007669"/>
    <property type="project" value="UniProtKB-UniRule"/>
</dbReference>
<proteinExistence type="inferred from homology"/>
<evidence type="ECO:0000256" key="4">
    <source>
        <dbReference type="ARBA" id="ARBA00023125"/>
    </source>
</evidence>
<evidence type="ECO:0000256" key="5">
    <source>
        <dbReference type="ARBA" id="ARBA00023172"/>
    </source>
</evidence>
<dbReference type="Pfam" id="PF00872">
    <property type="entry name" value="Transposase_mut"/>
    <property type="match status" value="1"/>
</dbReference>
<keyword evidence="8" id="KW-1185">Reference proteome</keyword>
<accession>A0A7H0HAH0</accession>
<organism evidence="7 8">
    <name type="scientific">Tessaracoccus defluvii</name>
    <dbReference type="NCBI Taxonomy" id="1285901"/>
    <lineage>
        <taxon>Bacteria</taxon>
        <taxon>Bacillati</taxon>
        <taxon>Actinomycetota</taxon>
        <taxon>Actinomycetes</taxon>
        <taxon>Propionibacteriales</taxon>
        <taxon>Propionibacteriaceae</taxon>
        <taxon>Tessaracoccus</taxon>
    </lineage>
</organism>
<dbReference type="PROSITE" id="PS01007">
    <property type="entry name" value="TRANSPOSASE_MUTATOR"/>
    <property type="match status" value="1"/>
</dbReference>
<sequence length="450" mass="49326">MPKMSAEERAERRRKQAELAEELKSTGALDEVFARIDAGEPLTGEGGVLGGMLKAALERGLEAELAEHVGCEKGAPDAADHPNSRNGYYAKTVTSEVGDIELAIPRDRAGTFTPMLVGKGQRRLDGVDGMIISLYAGGMTLRDISHHLASTVGVDVSHETISKVVDSIAEEVLAWQRRPLESLYPVIYLDAIVVKVKDGSHVVNKAAHIAIGVDMDGIRHVLGIWVQTHEGAKFWAQVCADLSNRGVRDVLIVCCDGLTGFPEAIEATWPLATVQTCVVHLIRAAMRFVSYTDRKAVAAALKPIYTAPGEDAALEALEAFEAGPWGTKYPAAARSFRAAWDRFIPFLAFPPELRRVIYTTNAIESLNYQLRKVTKNRGHFPNDAAVVKLLWLAICNIEDKRARDREKERGLPANERRASGRLIEGSVTTNWKAALGQLALVYPERIEPYL</sequence>
<dbReference type="GO" id="GO:0003677">
    <property type="term" value="F:DNA binding"/>
    <property type="evidence" value="ECO:0007669"/>
    <property type="project" value="UniProtKB-UniRule"/>
</dbReference>
<keyword evidence="5 6" id="KW-0233">DNA recombination</keyword>
<dbReference type="AlphaFoldDB" id="A0A7H0HAH0"/>
<keyword evidence="6" id="KW-0814">Transposable element</keyword>
<evidence type="ECO:0000313" key="7">
    <source>
        <dbReference type="EMBL" id="QNP57536.1"/>
    </source>
</evidence>
<dbReference type="GO" id="GO:0004803">
    <property type="term" value="F:transposase activity"/>
    <property type="evidence" value="ECO:0007669"/>
    <property type="project" value="UniProtKB-UniRule"/>
</dbReference>
<dbReference type="PANTHER" id="PTHR33217:SF8">
    <property type="entry name" value="MUTATOR FAMILY TRANSPOSASE"/>
    <property type="match status" value="1"/>
</dbReference>
<gene>
    <name evidence="7" type="ORF">H9L22_08170</name>
</gene>
<dbReference type="PANTHER" id="PTHR33217">
    <property type="entry name" value="TRANSPOSASE FOR INSERTION SEQUENCE ELEMENT IS1081"/>
    <property type="match status" value="1"/>
</dbReference>
<dbReference type="EMBL" id="CP060789">
    <property type="protein sequence ID" value="QNP57536.1"/>
    <property type="molecule type" value="Genomic_DNA"/>
</dbReference>
<evidence type="ECO:0000256" key="3">
    <source>
        <dbReference type="ARBA" id="ARBA00022578"/>
    </source>
</evidence>
<evidence type="ECO:0000256" key="1">
    <source>
        <dbReference type="ARBA" id="ARBA00002190"/>
    </source>
</evidence>
<evidence type="ECO:0000256" key="2">
    <source>
        <dbReference type="ARBA" id="ARBA00010961"/>
    </source>
</evidence>
<dbReference type="NCBIfam" id="NF033543">
    <property type="entry name" value="transpos_IS256"/>
    <property type="match status" value="1"/>
</dbReference>
<keyword evidence="4 6" id="KW-0238">DNA-binding</keyword>
<dbReference type="Proteomes" id="UP000516117">
    <property type="component" value="Chromosome"/>
</dbReference>
<comment type="function">
    <text evidence="1 6">Required for the transposition of the insertion element.</text>
</comment>
<protein>
    <recommendedName>
        <fullName evidence="6">Mutator family transposase</fullName>
    </recommendedName>
</protein>
<dbReference type="KEGG" id="tdf:H9L22_08170"/>